<keyword evidence="1" id="KW-0812">Transmembrane</keyword>
<reference evidence="2" key="1">
    <citation type="journal article" date="2014" name="Front. Microbiol.">
        <title>High frequency of phylogenetically diverse reductive dehalogenase-homologous genes in deep subseafloor sedimentary metagenomes.</title>
        <authorList>
            <person name="Kawai M."/>
            <person name="Futagami T."/>
            <person name="Toyoda A."/>
            <person name="Takaki Y."/>
            <person name="Nishi S."/>
            <person name="Hori S."/>
            <person name="Arai W."/>
            <person name="Tsubouchi T."/>
            <person name="Morono Y."/>
            <person name="Uchiyama I."/>
            <person name="Ito T."/>
            <person name="Fujiyama A."/>
            <person name="Inagaki F."/>
            <person name="Takami H."/>
        </authorList>
    </citation>
    <scope>NUCLEOTIDE SEQUENCE</scope>
    <source>
        <strain evidence="2">Expedition CK06-06</strain>
    </source>
</reference>
<keyword evidence="1" id="KW-1133">Transmembrane helix</keyword>
<sequence length="73" mass="9051">MIKILNEITDWTGWFFVEAGVRMHNLSDRKWAWDTDTEEYYWYLRPWGWLANGLWSVGNYFYGLAWNVNRRRK</sequence>
<feature type="transmembrane region" description="Helical" evidence="1">
    <location>
        <begin position="47"/>
        <end position="68"/>
    </location>
</feature>
<protein>
    <submittedName>
        <fullName evidence="2">Uncharacterized protein</fullName>
    </submittedName>
</protein>
<comment type="caution">
    <text evidence="2">The sequence shown here is derived from an EMBL/GenBank/DDBJ whole genome shotgun (WGS) entry which is preliminary data.</text>
</comment>
<keyword evidence="1" id="KW-0472">Membrane</keyword>
<organism evidence="2">
    <name type="scientific">marine sediment metagenome</name>
    <dbReference type="NCBI Taxonomy" id="412755"/>
    <lineage>
        <taxon>unclassified sequences</taxon>
        <taxon>metagenomes</taxon>
        <taxon>ecological metagenomes</taxon>
    </lineage>
</organism>
<dbReference type="EMBL" id="BARS01042215">
    <property type="protein sequence ID" value="GAG40379.1"/>
    <property type="molecule type" value="Genomic_DNA"/>
</dbReference>
<dbReference type="AlphaFoldDB" id="X0XB15"/>
<name>X0XB15_9ZZZZ</name>
<proteinExistence type="predicted"/>
<evidence type="ECO:0000313" key="2">
    <source>
        <dbReference type="EMBL" id="GAG40379.1"/>
    </source>
</evidence>
<gene>
    <name evidence="2" type="ORF">S01H1_64073</name>
</gene>
<evidence type="ECO:0000256" key="1">
    <source>
        <dbReference type="SAM" id="Phobius"/>
    </source>
</evidence>
<accession>X0XB15</accession>